<accession>A0A3L6LCD7</accession>
<reference evidence="1" key="1">
    <citation type="submission" date="2018-09" db="EMBL/GenBank/DDBJ databases">
        <title>whole genome sequence of T. equiperdum IVM-t1 strain.</title>
        <authorList>
            <person name="Suganuma K."/>
        </authorList>
    </citation>
    <scope>NUCLEOTIDE SEQUENCE [LARGE SCALE GENOMIC DNA]</scope>
    <source>
        <strain evidence="1">IVM-t1</strain>
    </source>
</reference>
<comment type="caution">
    <text evidence="1">The sequence shown here is derived from an EMBL/GenBank/DDBJ whole genome shotgun (WGS) entry which is preliminary data.</text>
</comment>
<sequence>MIGLMKLKLPVRAGGLYTWSRFKAQSALGKGEDVLAHMSCENLRRENEFHGLKNLGES</sequence>
<organism evidence="1">
    <name type="scientific">Trypanosoma brucei equiperdum</name>
    <dbReference type="NCBI Taxonomy" id="630700"/>
    <lineage>
        <taxon>Eukaryota</taxon>
        <taxon>Discoba</taxon>
        <taxon>Euglenozoa</taxon>
        <taxon>Kinetoplastea</taxon>
        <taxon>Metakinetoplastina</taxon>
        <taxon>Trypanosomatida</taxon>
        <taxon>Trypanosomatidae</taxon>
        <taxon>Trypanosoma</taxon>
    </lineage>
</organism>
<dbReference type="Proteomes" id="UP000266743">
    <property type="component" value="Chromosome 1"/>
</dbReference>
<proteinExistence type="predicted"/>
<dbReference type="EMBL" id="QSBY01000001">
    <property type="protein sequence ID" value="RHW74229.1"/>
    <property type="molecule type" value="Genomic_DNA"/>
</dbReference>
<dbReference type="AlphaFoldDB" id="A0A3L6LCD7"/>
<gene>
    <name evidence="1" type="ORF">DPX39_010036500</name>
</gene>
<name>A0A3L6LCD7_9TRYP</name>
<protein>
    <submittedName>
        <fullName evidence="1">Uncharacterized protein</fullName>
    </submittedName>
</protein>
<evidence type="ECO:0000313" key="1">
    <source>
        <dbReference type="EMBL" id="RHW74229.1"/>
    </source>
</evidence>